<organism evidence="3 4">
    <name type="scientific">Candolleomyces eurysporus</name>
    <dbReference type="NCBI Taxonomy" id="2828524"/>
    <lineage>
        <taxon>Eukaryota</taxon>
        <taxon>Fungi</taxon>
        <taxon>Dikarya</taxon>
        <taxon>Basidiomycota</taxon>
        <taxon>Agaricomycotina</taxon>
        <taxon>Agaricomycetes</taxon>
        <taxon>Agaricomycetidae</taxon>
        <taxon>Agaricales</taxon>
        <taxon>Agaricineae</taxon>
        <taxon>Psathyrellaceae</taxon>
        <taxon>Candolleomyces</taxon>
    </lineage>
</organism>
<feature type="compositionally biased region" description="Pro residues" evidence="2">
    <location>
        <begin position="638"/>
        <end position="649"/>
    </location>
</feature>
<gene>
    <name evidence="3" type="ORF">H1R20_g4993</name>
</gene>
<feature type="region of interest" description="Disordered" evidence="2">
    <location>
        <begin position="724"/>
        <end position="775"/>
    </location>
</feature>
<feature type="compositionally biased region" description="Low complexity" evidence="2">
    <location>
        <begin position="686"/>
        <end position="702"/>
    </location>
</feature>
<reference evidence="3" key="1">
    <citation type="submission" date="2022-06" db="EMBL/GenBank/DDBJ databases">
        <title>Genome Sequence of Candolleomyces eurysporus.</title>
        <authorList>
            <person name="Buettner E."/>
        </authorList>
    </citation>
    <scope>NUCLEOTIDE SEQUENCE</scope>
    <source>
        <strain evidence="3">VTCC 930004</strain>
    </source>
</reference>
<comment type="caution">
    <text evidence="3">The sequence shown here is derived from an EMBL/GenBank/DDBJ whole genome shotgun (WGS) entry which is preliminary data.</text>
</comment>
<feature type="compositionally biased region" description="Acidic residues" evidence="2">
    <location>
        <begin position="497"/>
        <end position="516"/>
    </location>
</feature>
<feature type="region of interest" description="Disordered" evidence="2">
    <location>
        <begin position="1"/>
        <end position="26"/>
    </location>
</feature>
<dbReference type="OrthoDB" id="3231188at2759"/>
<feature type="compositionally biased region" description="Pro residues" evidence="2">
    <location>
        <begin position="611"/>
        <end position="625"/>
    </location>
</feature>
<evidence type="ECO:0000313" key="3">
    <source>
        <dbReference type="EMBL" id="KAJ2932119.1"/>
    </source>
</evidence>
<feature type="non-terminal residue" evidence="3">
    <location>
        <position position="1"/>
    </location>
</feature>
<name>A0A9W8JDM6_9AGAR</name>
<keyword evidence="4" id="KW-1185">Reference proteome</keyword>
<evidence type="ECO:0000256" key="1">
    <source>
        <dbReference type="SAM" id="Coils"/>
    </source>
</evidence>
<feature type="coiled-coil region" evidence="1">
    <location>
        <begin position="65"/>
        <end position="92"/>
    </location>
</feature>
<accession>A0A9W8JDM6</accession>
<feature type="compositionally biased region" description="Polar residues" evidence="2">
    <location>
        <begin position="1"/>
        <end position="16"/>
    </location>
</feature>
<proteinExistence type="predicted"/>
<sequence>MPPRSSGQPPSSTAQPSEPVPPESRNLTAAEIEEAQAQMDDISGALHSSDLAVTRGALKKSHILIASLLRKLKATTAELALAEAKLVNIAAEQRKTRRGKGTTGTEGATVIPSQIVQQGNRVADTARIFGKLFTIFFNPYMSEELFGVVASSIGWSRNDTSVRYDPAFPDNIRIGRALDLLFCLPAEARKMAEDNFDPFIKQMLKVAESERTQIAHRARDAALDIYEPIKNLIDDGFAELDDQDIRLTFKRPGQKSSETEVTGFGTDFFLPDCNIVRKDLPGLGELIGIVEYAPGKFSSSPLCPLLYKTHHVVAGEEFLSPVLFRLARAVLYGPKSAMKTEGLVLNANNALKKLTLKVTPGLIAGFSNAARIIASPDPSFSKDGKGSFTGIDYAQDLETYTQFLMAIWNEPGGQKIAKAWTENLFPTAARASSAPAQSSDSAAVPRPPPSESLADLIARNRRANQAVQSEAELDESGCYQLPTTEDWGASLYGNQDSDSEKEGEDSEDDDGNREILFDEENGIVVERTTATNISNDREPTYSLVIEEDSPHLQAHLQFAQASSTPPFTSGRIFNTPPPAIFSTRDQAVEAQTRSQPVAPPTLMTASQTHRGPPPIPPRSTRPSPVPALAASVQNLTFPNPPPVNPPPDLPSSSTYKDTVVLPNDHTQKSTADSQQRQRPRPRPLNHHLTAATTPHPVPTTNTSGGSSDSINHVAAAVESLNITADSQDSSDARIQSEQHGIDKNQSSTSRRTTRSTAGASTITAPLVSTPVPPGEVNPTIQLSVIAEVNEEIAPTDDAVNGTSRSKGKAKGAAVGKRGKRKKT</sequence>
<dbReference type="EMBL" id="JANBPK010000781">
    <property type="protein sequence ID" value="KAJ2932119.1"/>
    <property type="molecule type" value="Genomic_DNA"/>
</dbReference>
<protein>
    <submittedName>
        <fullName evidence="3">Uncharacterized protein</fullName>
    </submittedName>
</protein>
<dbReference type="AlphaFoldDB" id="A0A9W8JDM6"/>
<feature type="region of interest" description="Disordered" evidence="2">
    <location>
        <begin position="793"/>
        <end position="823"/>
    </location>
</feature>
<evidence type="ECO:0000256" key="2">
    <source>
        <dbReference type="SAM" id="MobiDB-lite"/>
    </source>
</evidence>
<feature type="region of interest" description="Disordered" evidence="2">
    <location>
        <begin position="587"/>
        <end position="709"/>
    </location>
</feature>
<feature type="region of interest" description="Disordered" evidence="2">
    <location>
        <begin position="430"/>
        <end position="516"/>
    </location>
</feature>
<dbReference type="Proteomes" id="UP001140091">
    <property type="component" value="Unassembled WGS sequence"/>
</dbReference>
<feature type="compositionally biased region" description="Low complexity" evidence="2">
    <location>
        <begin position="430"/>
        <end position="443"/>
    </location>
</feature>
<feature type="compositionally biased region" description="Low complexity" evidence="2">
    <location>
        <begin position="746"/>
        <end position="764"/>
    </location>
</feature>
<feature type="compositionally biased region" description="Basic and acidic residues" evidence="2">
    <location>
        <begin position="730"/>
        <end position="742"/>
    </location>
</feature>
<evidence type="ECO:0000313" key="4">
    <source>
        <dbReference type="Proteomes" id="UP001140091"/>
    </source>
</evidence>
<keyword evidence="1" id="KW-0175">Coiled coil</keyword>